<reference evidence="1 2" key="1">
    <citation type="submission" date="2017-05" db="EMBL/GenBank/DDBJ databases">
        <authorList>
            <person name="Song R."/>
            <person name="Chenine A.L."/>
            <person name="Ruprecht R.M."/>
        </authorList>
    </citation>
    <scope>NUCLEOTIDE SEQUENCE [LARGE SCALE GENOMIC DNA]</scope>
    <source>
        <strain evidence="1 2">CECT 7927</strain>
    </source>
</reference>
<protein>
    <submittedName>
        <fullName evidence="1">Uncharacterized protein</fullName>
    </submittedName>
</protein>
<dbReference type="Proteomes" id="UP000196125">
    <property type="component" value="Unassembled WGS sequence"/>
</dbReference>
<sequence length="88" mass="10565">MTTLVFRARNRECPDCFKYEQLSDPGHFLNVTCTSQIQYLRLSYHNVLSLFRGNAADYDIFMGICCLMISVRLWTEKRTRMEYRWRAL</sequence>
<name>A0A1Y6IU92_9VIBR</name>
<evidence type="ECO:0000313" key="2">
    <source>
        <dbReference type="Proteomes" id="UP000196125"/>
    </source>
</evidence>
<dbReference type="EMBL" id="FXXI01000002">
    <property type="protein sequence ID" value="SMS00390.1"/>
    <property type="molecule type" value="Genomic_DNA"/>
</dbReference>
<accession>A0A1Y6IU92</accession>
<proteinExistence type="predicted"/>
<evidence type="ECO:0000313" key="1">
    <source>
        <dbReference type="EMBL" id="SMS00390.1"/>
    </source>
</evidence>
<gene>
    <name evidence="1" type="ORF">VIM7927_01642</name>
</gene>
<organism evidence="1 2">
    <name type="scientific">Vibrio mangrovi</name>
    <dbReference type="NCBI Taxonomy" id="474394"/>
    <lineage>
        <taxon>Bacteria</taxon>
        <taxon>Pseudomonadati</taxon>
        <taxon>Pseudomonadota</taxon>
        <taxon>Gammaproteobacteria</taxon>
        <taxon>Vibrionales</taxon>
        <taxon>Vibrionaceae</taxon>
        <taxon>Vibrio</taxon>
    </lineage>
</organism>
<dbReference type="AlphaFoldDB" id="A0A1Y6IU92"/>